<feature type="domain" description="G-protein coupled receptors family 1 profile" evidence="8">
    <location>
        <begin position="78"/>
        <end position="345"/>
    </location>
</feature>
<evidence type="ECO:0000256" key="2">
    <source>
        <dbReference type="ARBA" id="ARBA00022475"/>
    </source>
</evidence>
<comment type="subcellular location">
    <subcellularLocation>
        <location evidence="1">Cell membrane</location>
        <topology evidence="1">Multi-pass membrane protein</topology>
    </subcellularLocation>
</comment>
<feature type="transmembrane region" description="Helical" evidence="7">
    <location>
        <begin position="329"/>
        <end position="351"/>
    </location>
</feature>
<accession>A0A8J9ZEQ1</accession>
<feature type="transmembrane region" description="Helical" evidence="7">
    <location>
        <begin position="233"/>
        <end position="254"/>
    </location>
</feature>
<evidence type="ECO:0000256" key="3">
    <source>
        <dbReference type="ARBA" id="ARBA00022692"/>
    </source>
</evidence>
<dbReference type="GO" id="GO:0005886">
    <property type="term" value="C:plasma membrane"/>
    <property type="evidence" value="ECO:0007669"/>
    <property type="project" value="UniProtKB-SubCell"/>
</dbReference>
<reference evidence="9" key="1">
    <citation type="submission" date="2022-01" db="EMBL/GenBank/DDBJ databases">
        <authorList>
            <person name="Braso-Vives M."/>
        </authorList>
    </citation>
    <scope>NUCLEOTIDE SEQUENCE</scope>
</reference>
<evidence type="ECO:0000256" key="7">
    <source>
        <dbReference type="SAM" id="Phobius"/>
    </source>
</evidence>
<evidence type="ECO:0000256" key="1">
    <source>
        <dbReference type="ARBA" id="ARBA00004651"/>
    </source>
</evidence>
<dbReference type="GO" id="GO:0004930">
    <property type="term" value="F:G protein-coupled receptor activity"/>
    <property type="evidence" value="ECO:0007669"/>
    <property type="project" value="InterPro"/>
</dbReference>
<dbReference type="InterPro" id="IPR000276">
    <property type="entry name" value="GPCR_Rhodpsn"/>
</dbReference>
<proteinExistence type="predicted"/>
<dbReference type="PANTHER" id="PTHR24241">
    <property type="entry name" value="NEUROPEPTIDE RECEPTOR-RELATED G-PROTEIN COUPLED RECEPTOR"/>
    <property type="match status" value="1"/>
</dbReference>
<feature type="transmembrane region" description="Helical" evidence="7">
    <location>
        <begin position="290"/>
        <end position="309"/>
    </location>
</feature>
<organism evidence="9 10">
    <name type="scientific">Branchiostoma lanceolatum</name>
    <name type="common">Common lancelet</name>
    <name type="synonym">Amphioxus lanceolatum</name>
    <dbReference type="NCBI Taxonomy" id="7740"/>
    <lineage>
        <taxon>Eukaryota</taxon>
        <taxon>Metazoa</taxon>
        <taxon>Chordata</taxon>
        <taxon>Cephalochordata</taxon>
        <taxon>Leptocardii</taxon>
        <taxon>Amphioxiformes</taxon>
        <taxon>Branchiostomatidae</taxon>
        <taxon>Branchiostoma</taxon>
    </lineage>
</organism>
<dbReference type="AlphaFoldDB" id="A0A8J9ZEQ1"/>
<evidence type="ECO:0000259" key="8">
    <source>
        <dbReference type="PROSITE" id="PS50262"/>
    </source>
</evidence>
<keyword evidence="10" id="KW-1185">Reference proteome</keyword>
<protein>
    <submittedName>
        <fullName evidence="9">GNRHR protein</fullName>
    </submittedName>
</protein>
<keyword evidence="6" id="KW-0675">Receptor</keyword>
<dbReference type="InterPro" id="IPR017452">
    <property type="entry name" value="GPCR_Rhodpsn_7TM"/>
</dbReference>
<evidence type="ECO:0000313" key="9">
    <source>
        <dbReference type="EMBL" id="CAH1253079.1"/>
    </source>
</evidence>
<name>A0A8J9ZEQ1_BRALA</name>
<dbReference type="Gene3D" id="1.20.1070.10">
    <property type="entry name" value="Rhodopsin 7-helix transmembrane proteins"/>
    <property type="match status" value="1"/>
</dbReference>
<dbReference type="GO" id="GO:0032870">
    <property type="term" value="P:cellular response to hormone stimulus"/>
    <property type="evidence" value="ECO:0007669"/>
    <property type="project" value="TreeGrafter"/>
</dbReference>
<keyword evidence="2" id="KW-1003">Cell membrane</keyword>
<evidence type="ECO:0000313" key="10">
    <source>
        <dbReference type="Proteomes" id="UP000838412"/>
    </source>
</evidence>
<dbReference type="SUPFAM" id="SSF81321">
    <property type="entry name" value="Family A G protein-coupled receptor-like"/>
    <property type="match status" value="1"/>
</dbReference>
<keyword evidence="3 7" id="KW-0812">Transmembrane</keyword>
<evidence type="ECO:0000256" key="4">
    <source>
        <dbReference type="ARBA" id="ARBA00022989"/>
    </source>
</evidence>
<feature type="transmembrane region" description="Helical" evidence="7">
    <location>
        <begin position="179"/>
        <end position="201"/>
    </location>
</feature>
<keyword evidence="5 7" id="KW-0472">Membrane</keyword>
<dbReference type="PANTHER" id="PTHR24241:SF59">
    <property type="entry name" value="ADIPOKINETIC HORMONE RECEPTOR, ISOFORM C"/>
    <property type="match status" value="1"/>
</dbReference>
<dbReference type="Proteomes" id="UP000838412">
    <property type="component" value="Chromosome 2"/>
</dbReference>
<sequence>MALTKGRWSVVNLTYEVLPTDEVAYISSALTPLIDPTGIDNVTTNSTMSPYPDVPTFSDHHLMKVIITSFLFLWAAVGNVSVLAVMQRSRSRSRTPLHSLVFQLTLADSLVTFITMPSEAAWAATVSWKAGEVMCRVIKFLQVIGLYQSTLITVAISLDRAVAVLFPFSKSGAPQRTKVMIITCWVLSAVFSFPQAIIFHIERLVPGFEQCVDFNFYRAKWQKQLYNTASFVLIYPLPLAIIITAYVCIILRIAKNTRSKGNAFSGSQHIRSQMDVRREQVFTRAKIRTLWMTVGIVTAFVVCWTPFYVHLFWVNYFDTSHVSRMLTDLLYLFGMSNACVNPMVYGLSTFLRAPAKTNTTRSKTLQVLYTVKNTNNHSCVSGSPSRLTVVDRKLSAHSTVSQESATNNVHMHSKYRETSC</sequence>
<evidence type="ECO:0000256" key="6">
    <source>
        <dbReference type="ARBA" id="ARBA00023170"/>
    </source>
</evidence>
<dbReference type="PRINTS" id="PR00237">
    <property type="entry name" value="GPCRRHODOPSN"/>
</dbReference>
<dbReference type="PROSITE" id="PS50262">
    <property type="entry name" value="G_PROTEIN_RECEP_F1_2"/>
    <property type="match status" value="1"/>
</dbReference>
<gene>
    <name evidence="9" type="primary">GNRHR</name>
    <name evidence="9" type="ORF">BLAG_LOCUS12974</name>
</gene>
<evidence type="ECO:0000256" key="5">
    <source>
        <dbReference type="ARBA" id="ARBA00023136"/>
    </source>
</evidence>
<dbReference type="Pfam" id="PF00001">
    <property type="entry name" value="7tm_1"/>
    <property type="match status" value="1"/>
</dbReference>
<feature type="transmembrane region" description="Helical" evidence="7">
    <location>
        <begin position="65"/>
        <end position="85"/>
    </location>
</feature>
<dbReference type="OrthoDB" id="6022667at2759"/>
<keyword evidence="4 7" id="KW-1133">Transmembrane helix</keyword>
<dbReference type="EMBL" id="OV696687">
    <property type="protein sequence ID" value="CAH1253079.1"/>
    <property type="molecule type" value="Genomic_DNA"/>
</dbReference>
<dbReference type="GO" id="GO:0042277">
    <property type="term" value="F:peptide binding"/>
    <property type="evidence" value="ECO:0007669"/>
    <property type="project" value="TreeGrafter"/>
</dbReference>